<comment type="caution">
    <text evidence="1">The sequence shown here is derived from an EMBL/GenBank/DDBJ whole genome shotgun (WGS) entry which is preliminary data.</text>
</comment>
<dbReference type="EMBL" id="JACZOI010001010">
    <property type="protein sequence ID" value="MBE0981567.1"/>
    <property type="molecule type" value="Genomic_DNA"/>
</dbReference>
<organism evidence="1 2">
    <name type="scientific">Escherichia coli</name>
    <dbReference type="NCBI Taxonomy" id="562"/>
    <lineage>
        <taxon>Bacteria</taxon>
        <taxon>Pseudomonadati</taxon>
        <taxon>Pseudomonadota</taxon>
        <taxon>Gammaproteobacteria</taxon>
        <taxon>Enterobacterales</taxon>
        <taxon>Enterobacteriaceae</taxon>
        <taxon>Escherichia</taxon>
    </lineage>
</organism>
<dbReference type="AlphaFoldDB" id="A0AAP1RCI6"/>
<protein>
    <submittedName>
        <fullName evidence="1">DUF4824 family protein</fullName>
    </submittedName>
</protein>
<proteinExistence type="predicted"/>
<dbReference type="Pfam" id="PF16106">
    <property type="entry name" value="DUF4824"/>
    <property type="match status" value="1"/>
</dbReference>
<gene>
    <name evidence="1" type="ORF">IH772_31590</name>
</gene>
<sequence length="119" mass="13711">PDALDEESVRRYRRQQEKQVLLVLELDGPAYRREVRLAEERLAEASARSKALPKDEMLSSQMEAARHQLKHEQGEASRLFIVDAGLDLAALRQRYPERQRYAIVKGRVRPWSAVDGGRT</sequence>
<feature type="non-terminal residue" evidence="1">
    <location>
        <position position="119"/>
    </location>
</feature>
<feature type="non-terminal residue" evidence="1">
    <location>
        <position position="1"/>
    </location>
</feature>
<dbReference type="Proteomes" id="UP000640866">
    <property type="component" value="Unassembled WGS sequence"/>
</dbReference>
<name>A0AAP1RCI6_ECOLX</name>
<accession>A0AAP1RCI6</accession>
<dbReference type="RefSeq" id="WP_192525711.1">
    <property type="nucleotide sequence ID" value="NZ_JACZOI010001010.1"/>
</dbReference>
<dbReference type="InterPro" id="IPR032249">
    <property type="entry name" value="DUF4824"/>
</dbReference>
<evidence type="ECO:0000313" key="2">
    <source>
        <dbReference type="Proteomes" id="UP000640866"/>
    </source>
</evidence>
<evidence type="ECO:0000313" key="1">
    <source>
        <dbReference type="EMBL" id="MBE0981567.1"/>
    </source>
</evidence>
<reference evidence="1" key="1">
    <citation type="submission" date="2020-09" db="EMBL/GenBank/DDBJ databases">
        <title>Emerging polyconal dissemination of OXA-244-producing E. coli in France.</title>
        <authorList>
            <person name="Emeraud C."/>
            <person name="Girlich D."/>
            <person name="Bonnin R.A."/>
            <person name="Jousset A.B."/>
            <person name="Naas T."/>
            <person name="Dortet L."/>
        </authorList>
    </citation>
    <scope>NUCLEOTIDE SEQUENCE</scope>
    <source>
        <strain evidence="1">225E3</strain>
    </source>
</reference>